<gene>
    <name evidence="2" type="primary">TDEL0B07530</name>
    <name evidence="2" type="ORF">TDEL_0B07530</name>
</gene>
<dbReference type="EMBL" id="HE616743">
    <property type="protein sequence ID" value="CCE90882.1"/>
    <property type="molecule type" value="Genomic_DNA"/>
</dbReference>
<sequence>MNLQSLVHIGVDLTLVAMILAALRQNTGYVFAFEQTGMSHYVHKIMSWGEWCYAKFVNHAVRSQYFRKQLPGDGFTTMSLKEIEELGRYNSKSNRH</sequence>
<dbReference type="OrthoDB" id="16824at2759"/>
<dbReference type="PANTHER" id="PTHR28075:SF1">
    <property type="entry name" value="DUF1748-DOMAIN-CONTAINING PROTEIN"/>
    <property type="match status" value="1"/>
</dbReference>
<keyword evidence="3" id="KW-1185">Reference proteome</keyword>
<proteinExistence type="predicted"/>
<feature type="signal peptide" evidence="1">
    <location>
        <begin position="1"/>
        <end position="32"/>
    </location>
</feature>
<evidence type="ECO:0000313" key="3">
    <source>
        <dbReference type="Proteomes" id="UP000005627"/>
    </source>
</evidence>
<dbReference type="Pfam" id="PF08520">
    <property type="entry name" value="Mitofissin"/>
    <property type="match status" value="1"/>
</dbReference>
<protein>
    <recommendedName>
        <fullName evidence="4">DUF1748-domain-containing protein</fullName>
    </recommendedName>
</protein>
<name>G8ZQI8_TORDE</name>
<accession>G8ZQI8</accession>
<dbReference type="RefSeq" id="XP_003680093.1">
    <property type="nucleotide sequence ID" value="XM_003680045.1"/>
</dbReference>
<dbReference type="Proteomes" id="UP000005627">
    <property type="component" value="Chromosome 2"/>
</dbReference>
<dbReference type="HOGENOM" id="CLU_151392_0_0_1"/>
<dbReference type="InterPro" id="IPR013726">
    <property type="entry name" value="Mitofissin"/>
</dbReference>
<dbReference type="GeneID" id="11505276"/>
<keyword evidence="1" id="KW-0732">Signal</keyword>
<reference evidence="2 3" key="1">
    <citation type="journal article" date="2011" name="Proc. Natl. Acad. Sci. U.S.A.">
        <title>Evolutionary erosion of yeast sex chromosomes by mating-type switching accidents.</title>
        <authorList>
            <person name="Gordon J.L."/>
            <person name="Armisen D."/>
            <person name="Proux-Wera E."/>
            <person name="Oheigeartaigh S.S."/>
            <person name="Byrne K.P."/>
            <person name="Wolfe K.H."/>
        </authorList>
    </citation>
    <scope>NUCLEOTIDE SEQUENCE [LARGE SCALE GENOMIC DNA]</scope>
    <source>
        <strain evidence="3">ATCC 10662 / CBS 1146 / NBRC 0425 / NCYC 2629 / NRRL Y-866</strain>
    </source>
</reference>
<dbReference type="PANTHER" id="PTHR28075">
    <property type="entry name" value="CHROMOSOME 16, WHOLE GENOME SHOTGUN SEQUENCE"/>
    <property type="match status" value="1"/>
</dbReference>
<dbReference type="KEGG" id="tdl:TDEL_0B07530"/>
<evidence type="ECO:0008006" key="4">
    <source>
        <dbReference type="Google" id="ProtNLM"/>
    </source>
</evidence>
<dbReference type="InParanoid" id="G8ZQI8"/>
<feature type="chain" id="PRO_5003519632" description="DUF1748-domain-containing protein" evidence="1">
    <location>
        <begin position="33"/>
        <end position="96"/>
    </location>
</feature>
<evidence type="ECO:0000313" key="2">
    <source>
        <dbReference type="EMBL" id="CCE90882.1"/>
    </source>
</evidence>
<organism evidence="2 3">
    <name type="scientific">Torulaspora delbrueckii</name>
    <name type="common">Yeast</name>
    <name type="synonym">Candida colliculosa</name>
    <dbReference type="NCBI Taxonomy" id="4950"/>
    <lineage>
        <taxon>Eukaryota</taxon>
        <taxon>Fungi</taxon>
        <taxon>Dikarya</taxon>
        <taxon>Ascomycota</taxon>
        <taxon>Saccharomycotina</taxon>
        <taxon>Saccharomycetes</taxon>
        <taxon>Saccharomycetales</taxon>
        <taxon>Saccharomycetaceae</taxon>
        <taxon>Torulaspora</taxon>
    </lineage>
</organism>
<dbReference type="eggNOG" id="ENOG502SA6M">
    <property type="taxonomic scope" value="Eukaryota"/>
</dbReference>
<dbReference type="GO" id="GO:0005737">
    <property type="term" value="C:cytoplasm"/>
    <property type="evidence" value="ECO:0007669"/>
    <property type="project" value="TreeGrafter"/>
</dbReference>
<evidence type="ECO:0000256" key="1">
    <source>
        <dbReference type="SAM" id="SignalP"/>
    </source>
</evidence>
<dbReference type="AlphaFoldDB" id="G8ZQI8"/>
<dbReference type="FunCoup" id="G8ZQI8">
    <property type="interactions" value="2"/>
</dbReference>